<comment type="similarity">
    <text evidence="7">Belongs to the DHHC palmitoyltransferase family.</text>
</comment>
<feature type="domain" description="Palmitoyltransferase DHHC" evidence="8">
    <location>
        <begin position="113"/>
        <end position="239"/>
    </location>
</feature>
<evidence type="ECO:0000256" key="4">
    <source>
        <dbReference type="ARBA" id="ARBA00022989"/>
    </source>
</evidence>
<feature type="transmembrane region" description="Helical" evidence="7">
    <location>
        <begin position="54"/>
        <end position="77"/>
    </location>
</feature>
<feature type="transmembrane region" description="Helical" evidence="7">
    <location>
        <begin position="21"/>
        <end position="42"/>
    </location>
</feature>
<comment type="caution">
    <text evidence="9">The sequence shown here is derived from an EMBL/GenBank/DDBJ whole genome shotgun (WGS) entry which is preliminary data.</text>
</comment>
<dbReference type="EMBL" id="VJMI01020426">
    <property type="protein sequence ID" value="KAF0704412.1"/>
    <property type="molecule type" value="Genomic_DNA"/>
</dbReference>
<name>A0A6A4Z3A5_APHAT</name>
<evidence type="ECO:0000313" key="10">
    <source>
        <dbReference type="Proteomes" id="UP000469452"/>
    </source>
</evidence>
<feature type="transmembrane region" description="Helical" evidence="7">
    <location>
        <begin position="192"/>
        <end position="216"/>
    </location>
</feature>
<evidence type="ECO:0000256" key="3">
    <source>
        <dbReference type="ARBA" id="ARBA00022692"/>
    </source>
</evidence>
<protein>
    <recommendedName>
        <fullName evidence="7">Palmitoyltransferase</fullName>
        <ecNumber evidence="7">2.3.1.225</ecNumber>
    </recommendedName>
</protein>
<evidence type="ECO:0000259" key="8">
    <source>
        <dbReference type="Pfam" id="PF01529"/>
    </source>
</evidence>
<reference evidence="9 10" key="1">
    <citation type="submission" date="2019-06" db="EMBL/GenBank/DDBJ databases">
        <title>Genomics analysis of Aphanomyces spp. identifies a new class of oomycete effector associated with host adaptation.</title>
        <authorList>
            <person name="Gaulin E."/>
        </authorList>
    </citation>
    <scope>NUCLEOTIDE SEQUENCE [LARGE SCALE GENOMIC DNA]</scope>
    <source>
        <strain evidence="9 10">E</strain>
    </source>
</reference>
<dbReference type="PROSITE" id="PS50216">
    <property type="entry name" value="DHHC"/>
    <property type="match status" value="1"/>
</dbReference>
<keyword evidence="4 7" id="KW-1133">Transmembrane helix</keyword>
<comment type="domain">
    <text evidence="7">The DHHC domain is required for palmitoyltransferase activity.</text>
</comment>
<keyword evidence="2 7" id="KW-0808">Transferase</keyword>
<evidence type="ECO:0000256" key="5">
    <source>
        <dbReference type="ARBA" id="ARBA00023136"/>
    </source>
</evidence>
<keyword evidence="3 7" id="KW-0812">Transmembrane</keyword>
<proteinExistence type="inferred from homology"/>
<evidence type="ECO:0000256" key="1">
    <source>
        <dbReference type="ARBA" id="ARBA00004141"/>
    </source>
</evidence>
<keyword evidence="5 7" id="KW-0472">Membrane</keyword>
<dbReference type="GO" id="GO:0016020">
    <property type="term" value="C:membrane"/>
    <property type="evidence" value="ECO:0007669"/>
    <property type="project" value="UniProtKB-SubCell"/>
</dbReference>
<accession>A0A6A4Z3A5</accession>
<dbReference type="InterPro" id="IPR039859">
    <property type="entry name" value="PFA4/ZDH16/20/ERF2-like"/>
</dbReference>
<dbReference type="Pfam" id="PF01529">
    <property type="entry name" value="DHHC"/>
    <property type="match status" value="1"/>
</dbReference>
<evidence type="ECO:0000256" key="2">
    <source>
        <dbReference type="ARBA" id="ARBA00022679"/>
    </source>
</evidence>
<evidence type="ECO:0000313" key="9">
    <source>
        <dbReference type="EMBL" id="KAF0704412.1"/>
    </source>
</evidence>
<gene>
    <name evidence="9" type="ORF">AaE_014952</name>
</gene>
<evidence type="ECO:0000256" key="7">
    <source>
        <dbReference type="RuleBase" id="RU079119"/>
    </source>
</evidence>
<dbReference type="VEuPathDB" id="FungiDB:H257_03837"/>
<dbReference type="Proteomes" id="UP000469452">
    <property type="component" value="Unassembled WGS sequence"/>
</dbReference>
<dbReference type="EC" id="2.3.1.225" evidence="7"/>
<evidence type="ECO:0000256" key="6">
    <source>
        <dbReference type="ARBA" id="ARBA00023315"/>
    </source>
</evidence>
<dbReference type="GO" id="GO:0019706">
    <property type="term" value="F:protein-cysteine S-palmitoyltransferase activity"/>
    <property type="evidence" value="ECO:0007669"/>
    <property type="project" value="UniProtKB-EC"/>
</dbReference>
<dbReference type="PANTHER" id="PTHR12246">
    <property type="entry name" value="PALMITOYLTRANSFERASE ZDHHC16"/>
    <property type="match status" value="1"/>
</dbReference>
<dbReference type="AlphaFoldDB" id="A0A6A4Z3A5"/>
<comment type="subcellular location">
    <subcellularLocation>
        <location evidence="1">Membrane</location>
        <topology evidence="1">Multi-pass membrane protein</topology>
    </subcellularLocation>
</comment>
<dbReference type="InterPro" id="IPR001594">
    <property type="entry name" value="Palmitoyltrfase_DHHC"/>
</dbReference>
<sequence>MVNDKKRQGHECGTSFRAKVWCNWDCCGVVCAAISWFLILYAEYVVVGVIIYPWMGPSLLGLVHMSLFTTTCFLALVSHGKAMMTDPGSVPEDAIPVALKHAPKEELNRLEEQRYRTCRRCKTFKPARAHHCSICERCVIKMDHHCPWVNNCVGLGNHKFFLLFIFYVFLLSAYALSLVFTRYAHCIDETSCMYVCVCVVMHVVCLCMEAVLFGLFTMCMMCDQYSVITTGTTQIDRLKGETSENLGVREVFGGTSNNLAMHWFFPVNIWFPESIKDQLLGYALEELTVENDPTDVLLMSGEMDVFLPHGDTVLTEKLQGGWSVEKHVLPKEDIHVV</sequence>
<organism evidence="9 10">
    <name type="scientific">Aphanomyces astaci</name>
    <name type="common">Crayfish plague agent</name>
    <dbReference type="NCBI Taxonomy" id="112090"/>
    <lineage>
        <taxon>Eukaryota</taxon>
        <taxon>Sar</taxon>
        <taxon>Stramenopiles</taxon>
        <taxon>Oomycota</taxon>
        <taxon>Saprolegniomycetes</taxon>
        <taxon>Saprolegniales</taxon>
        <taxon>Verrucalvaceae</taxon>
        <taxon>Aphanomyces</taxon>
    </lineage>
</organism>
<comment type="catalytic activity">
    <reaction evidence="7">
        <text>L-cysteinyl-[protein] + hexadecanoyl-CoA = S-hexadecanoyl-L-cysteinyl-[protein] + CoA</text>
        <dbReference type="Rhea" id="RHEA:36683"/>
        <dbReference type="Rhea" id="RHEA-COMP:10131"/>
        <dbReference type="Rhea" id="RHEA-COMP:11032"/>
        <dbReference type="ChEBI" id="CHEBI:29950"/>
        <dbReference type="ChEBI" id="CHEBI:57287"/>
        <dbReference type="ChEBI" id="CHEBI:57379"/>
        <dbReference type="ChEBI" id="CHEBI:74151"/>
        <dbReference type="EC" id="2.3.1.225"/>
    </reaction>
</comment>
<keyword evidence="6 7" id="KW-0012">Acyltransferase</keyword>
<feature type="transmembrane region" description="Helical" evidence="7">
    <location>
        <begin position="160"/>
        <end position="180"/>
    </location>
</feature>